<dbReference type="SUPFAM" id="SSF51735">
    <property type="entry name" value="NAD(P)-binding Rossmann-fold domains"/>
    <property type="match status" value="1"/>
</dbReference>
<evidence type="ECO:0000256" key="2">
    <source>
        <dbReference type="ARBA" id="ARBA00023002"/>
    </source>
</evidence>
<accession>A0ABV7K9I3</accession>
<evidence type="ECO:0000259" key="3">
    <source>
        <dbReference type="SMART" id="SM00829"/>
    </source>
</evidence>
<sequence>MRKIVVRQPGGPEAMQVEECPAPAPGPDEVAVDVAYCGCNWADVMVRNNSYPHPTEYPAVLGCEISGRIRALGENVTGFEIGQPVAACLPVDGGYADVCIVPVQDIIPLPPDMPLDLAAAFPLQALTAYLMLHDIGRVHRGSIVLIHAIGGGVGLCLTQLATKAGCRVLGTVGTAGKDKRPLDVGAERVIDRSREDFAEAALEWTHGRGVDFVYDSVGAATLDRSFDAIRKFGHIVSYGEASGKPFANIWERMVPKSASFSRFHLGHVDPNSTTWTTAVADVVEAIQNGWLKIFIEEVFPLERAADMHRRLESRQVSGKLLLRVAGER</sequence>
<dbReference type="InterPro" id="IPR011032">
    <property type="entry name" value="GroES-like_sf"/>
</dbReference>
<protein>
    <submittedName>
        <fullName evidence="4">Zinc-binding alcohol dehydrogenase family protein</fullName>
    </submittedName>
</protein>
<proteinExistence type="predicted"/>
<dbReference type="SUPFAM" id="SSF50129">
    <property type="entry name" value="GroES-like"/>
    <property type="match status" value="1"/>
</dbReference>
<dbReference type="Pfam" id="PF08240">
    <property type="entry name" value="ADH_N"/>
    <property type="match status" value="1"/>
</dbReference>
<evidence type="ECO:0000313" key="4">
    <source>
        <dbReference type="EMBL" id="MFC3207003.1"/>
    </source>
</evidence>
<dbReference type="RefSeq" id="WP_378220798.1">
    <property type="nucleotide sequence ID" value="NZ_JBHRTK010000012.1"/>
</dbReference>
<feature type="domain" description="Enoyl reductase (ER)" evidence="3">
    <location>
        <begin position="10"/>
        <end position="322"/>
    </location>
</feature>
<keyword evidence="2" id="KW-0560">Oxidoreductase</keyword>
<dbReference type="InterPro" id="IPR020843">
    <property type="entry name" value="ER"/>
</dbReference>
<reference evidence="5" key="1">
    <citation type="journal article" date="2019" name="Int. J. Syst. Evol. Microbiol.">
        <title>The Global Catalogue of Microorganisms (GCM) 10K type strain sequencing project: providing services to taxonomists for standard genome sequencing and annotation.</title>
        <authorList>
            <consortium name="The Broad Institute Genomics Platform"/>
            <consortium name="The Broad Institute Genome Sequencing Center for Infectious Disease"/>
            <person name="Wu L."/>
            <person name="Ma J."/>
        </authorList>
    </citation>
    <scope>NUCLEOTIDE SEQUENCE [LARGE SCALE GENOMIC DNA]</scope>
    <source>
        <strain evidence="5">KCTC 52165</strain>
    </source>
</reference>
<comment type="caution">
    <text evidence="4">The sequence shown here is derived from an EMBL/GenBank/DDBJ whole genome shotgun (WGS) entry which is preliminary data.</text>
</comment>
<dbReference type="Proteomes" id="UP001595583">
    <property type="component" value="Unassembled WGS sequence"/>
</dbReference>
<evidence type="ECO:0000313" key="5">
    <source>
        <dbReference type="Proteomes" id="UP001595583"/>
    </source>
</evidence>
<dbReference type="SMART" id="SM00829">
    <property type="entry name" value="PKS_ER"/>
    <property type="match status" value="1"/>
</dbReference>
<dbReference type="InterPro" id="IPR013154">
    <property type="entry name" value="ADH-like_N"/>
</dbReference>
<dbReference type="Gene3D" id="3.40.50.720">
    <property type="entry name" value="NAD(P)-binding Rossmann-like Domain"/>
    <property type="match status" value="1"/>
</dbReference>
<organism evidence="4 5">
    <name type="scientific">Aquamicrobium soli</name>
    <dbReference type="NCBI Taxonomy" id="1811518"/>
    <lineage>
        <taxon>Bacteria</taxon>
        <taxon>Pseudomonadati</taxon>
        <taxon>Pseudomonadota</taxon>
        <taxon>Alphaproteobacteria</taxon>
        <taxon>Hyphomicrobiales</taxon>
        <taxon>Phyllobacteriaceae</taxon>
        <taxon>Aquamicrobium</taxon>
    </lineage>
</organism>
<dbReference type="EMBL" id="JBHRTK010000012">
    <property type="protein sequence ID" value="MFC3207003.1"/>
    <property type="molecule type" value="Genomic_DNA"/>
</dbReference>
<dbReference type="Pfam" id="PF13602">
    <property type="entry name" value="ADH_zinc_N_2"/>
    <property type="match status" value="1"/>
</dbReference>
<dbReference type="PANTHER" id="PTHR48106">
    <property type="entry name" value="QUINONE OXIDOREDUCTASE PIG3-RELATED"/>
    <property type="match status" value="1"/>
</dbReference>
<dbReference type="InterPro" id="IPR047618">
    <property type="entry name" value="QOR-like"/>
</dbReference>
<dbReference type="PANTHER" id="PTHR48106:SF13">
    <property type="entry name" value="QUINONE OXIDOREDUCTASE-RELATED"/>
    <property type="match status" value="1"/>
</dbReference>
<keyword evidence="5" id="KW-1185">Reference proteome</keyword>
<name>A0ABV7K9I3_9HYPH</name>
<keyword evidence="1" id="KW-0521">NADP</keyword>
<dbReference type="CDD" id="cd05286">
    <property type="entry name" value="QOR2"/>
    <property type="match status" value="1"/>
</dbReference>
<gene>
    <name evidence="4" type="ORF">ACFOHJ_12325</name>
</gene>
<dbReference type="InterPro" id="IPR036291">
    <property type="entry name" value="NAD(P)-bd_dom_sf"/>
</dbReference>
<evidence type="ECO:0000256" key="1">
    <source>
        <dbReference type="ARBA" id="ARBA00022857"/>
    </source>
</evidence>
<dbReference type="Gene3D" id="3.90.180.10">
    <property type="entry name" value="Medium-chain alcohol dehydrogenases, catalytic domain"/>
    <property type="match status" value="1"/>
</dbReference>